<sequence length="76" mass="8943">MQLPMEILTIEIKDPKAKKLIDDLIDLGIISLKANPPTWRDLWDKMDSQLPHSEPEITEEEIMAEIKAYRREKQNQ</sequence>
<dbReference type="EMBL" id="JACHGF010000008">
    <property type="protein sequence ID" value="MBB5286177.1"/>
    <property type="molecule type" value="Genomic_DNA"/>
</dbReference>
<comment type="caution">
    <text evidence="1">The sequence shown here is derived from an EMBL/GenBank/DDBJ whole genome shotgun (WGS) entry which is preliminary data.</text>
</comment>
<gene>
    <name evidence="1" type="ORF">HNQ92_004337</name>
</gene>
<reference evidence="1 2" key="1">
    <citation type="submission" date="2020-08" db="EMBL/GenBank/DDBJ databases">
        <title>Genomic Encyclopedia of Type Strains, Phase IV (KMG-IV): sequencing the most valuable type-strain genomes for metagenomic binning, comparative biology and taxonomic classification.</title>
        <authorList>
            <person name="Goeker M."/>
        </authorList>
    </citation>
    <scope>NUCLEOTIDE SEQUENCE [LARGE SCALE GENOMIC DNA]</scope>
    <source>
        <strain evidence="1 2">DSM 105074</strain>
    </source>
</reference>
<organism evidence="1 2">
    <name type="scientific">Rhabdobacter roseus</name>
    <dbReference type="NCBI Taxonomy" id="1655419"/>
    <lineage>
        <taxon>Bacteria</taxon>
        <taxon>Pseudomonadati</taxon>
        <taxon>Bacteroidota</taxon>
        <taxon>Cytophagia</taxon>
        <taxon>Cytophagales</taxon>
        <taxon>Cytophagaceae</taxon>
        <taxon>Rhabdobacter</taxon>
    </lineage>
</organism>
<name>A0A840TX69_9BACT</name>
<accession>A0A840TX69</accession>
<dbReference type="AlphaFoldDB" id="A0A840TX69"/>
<proteinExistence type="predicted"/>
<evidence type="ECO:0000313" key="1">
    <source>
        <dbReference type="EMBL" id="MBB5286177.1"/>
    </source>
</evidence>
<evidence type="ECO:0000313" key="2">
    <source>
        <dbReference type="Proteomes" id="UP000557307"/>
    </source>
</evidence>
<protein>
    <submittedName>
        <fullName evidence="1">Uncharacterized protein</fullName>
    </submittedName>
</protein>
<keyword evidence="2" id="KW-1185">Reference proteome</keyword>
<dbReference type="Proteomes" id="UP000557307">
    <property type="component" value="Unassembled WGS sequence"/>
</dbReference>